<accession>W3WVA8</accession>
<dbReference type="InterPro" id="IPR056632">
    <property type="entry name" value="DUF7730"/>
</dbReference>
<evidence type="ECO:0000313" key="3">
    <source>
        <dbReference type="Proteomes" id="UP000030651"/>
    </source>
</evidence>
<evidence type="ECO:0000313" key="2">
    <source>
        <dbReference type="EMBL" id="ETS77082.1"/>
    </source>
</evidence>
<feature type="domain" description="DUF7730" evidence="1">
    <location>
        <begin position="14"/>
        <end position="262"/>
    </location>
</feature>
<keyword evidence="3" id="KW-1185">Reference proteome</keyword>
<name>W3WVA8_PESFW</name>
<proteinExistence type="predicted"/>
<dbReference type="KEGG" id="pfy:PFICI_10956"/>
<dbReference type="OMA" id="WRILAHE"/>
<dbReference type="EMBL" id="KI912116">
    <property type="protein sequence ID" value="ETS77082.1"/>
    <property type="molecule type" value="Genomic_DNA"/>
</dbReference>
<dbReference type="InParanoid" id="W3WVA8"/>
<dbReference type="PANTHER" id="PTHR38790">
    <property type="entry name" value="2EXR DOMAIN-CONTAINING PROTEIN-RELATED"/>
    <property type="match status" value="1"/>
</dbReference>
<dbReference type="RefSeq" id="XP_007837728.1">
    <property type="nucleotide sequence ID" value="XM_007839537.1"/>
</dbReference>
<dbReference type="Proteomes" id="UP000030651">
    <property type="component" value="Unassembled WGS sequence"/>
</dbReference>
<organism evidence="2 3">
    <name type="scientific">Pestalotiopsis fici (strain W106-1 / CGMCC3.15140)</name>
    <dbReference type="NCBI Taxonomy" id="1229662"/>
    <lineage>
        <taxon>Eukaryota</taxon>
        <taxon>Fungi</taxon>
        <taxon>Dikarya</taxon>
        <taxon>Ascomycota</taxon>
        <taxon>Pezizomycotina</taxon>
        <taxon>Sordariomycetes</taxon>
        <taxon>Xylariomycetidae</taxon>
        <taxon>Amphisphaeriales</taxon>
        <taxon>Sporocadaceae</taxon>
        <taxon>Pestalotiopsis</taxon>
    </lineage>
</organism>
<dbReference type="HOGENOM" id="CLU_987333_0_0_1"/>
<dbReference type="Pfam" id="PF24864">
    <property type="entry name" value="DUF7730"/>
    <property type="match status" value="1"/>
</dbReference>
<dbReference type="AlphaFoldDB" id="W3WVA8"/>
<reference evidence="3" key="1">
    <citation type="journal article" date="2015" name="BMC Genomics">
        <title>Genomic and transcriptomic analysis of the endophytic fungus Pestalotiopsis fici reveals its lifestyle and high potential for synthesis of natural products.</title>
        <authorList>
            <person name="Wang X."/>
            <person name="Zhang X."/>
            <person name="Liu L."/>
            <person name="Xiang M."/>
            <person name="Wang W."/>
            <person name="Sun X."/>
            <person name="Che Y."/>
            <person name="Guo L."/>
            <person name="Liu G."/>
            <person name="Guo L."/>
            <person name="Wang C."/>
            <person name="Yin W.B."/>
            <person name="Stadler M."/>
            <person name="Zhang X."/>
            <person name="Liu X."/>
        </authorList>
    </citation>
    <scope>NUCLEOTIDE SEQUENCE [LARGE SCALE GENOMIC DNA]</scope>
    <source>
        <strain evidence="3">W106-1 / CGMCC3.15140</strain>
    </source>
</reference>
<gene>
    <name evidence="2" type="ORF">PFICI_10956</name>
</gene>
<dbReference type="OrthoDB" id="515692at2759"/>
<sequence length="282" mass="32535">MAHSSVSETGPLLQTSSLFFTMLLPELRFMIYEHVFGPKHLHMFIHDKKLAGLRCLEPTSTDTSDHEKCIGLPLETNFTMEQEQLDLFRDRQPLSERSPVGALLTACRLIYSEAVDVLYRTSTIHFSNIVSICVFPRTVIPHHLDNVRHVRLSLFLEWRRDGLVTKSHNAFGGVWPGWDGGIGHGDTPWECVWAVVASMRSLHTLVVTIHILGFRARRDELSRQGTQLDDFETPLFEPLKQISPCNYFLLRVSWPSSGQQFDEYPFRLERFVEPDRMQSRRV</sequence>
<protein>
    <recommendedName>
        <fullName evidence="1">DUF7730 domain-containing protein</fullName>
    </recommendedName>
</protein>
<dbReference type="GeneID" id="19275969"/>
<evidence type="ECO:0000259" key="1">
    <source>
        <dbReference type="Pfam" id="PF24864"/>
    </source>
</evidence>